<reference evidence="1 2" key="1">
    <citation type="submission" date="2020-08" db="EMBL/GenBank/DDBJ databases">
        <title>Sequencing the genomes of 1000 actinobacteria strains.</title>
        <authorList>
            <person name="Klenk H.-P."/>
        </authorList>
    </citation>
    <scope>NUCLEOTIDE SEQUENCE [LARGE SCALE GENOMIC DNA]</scope>
    <source>
        <strain evidence="1 2">DSM 45507</strain>
    </source>
</reference>
<dbReference type="EMBL" id="JACHMB010000001">
    <property type="protein sequence ID" value="MBB5784390.1"/>
    <property type="molecule type" value="Genomic_DNA"/>
</dbReference>
<evidence type="ECO:0000313" key="2">
    <source>
        <dbReference type="Proteomes" id="UP000579153"/>
    </source>
</evidence>
<gene>
    <name evidence="1" type="ORF">HD596_011146</name>
</gene>
<name>A0A7W9LHV6_9ACTN</name>
<dbReference type="RefSeq" id="WP_185077346.1">
    <property type="nucleotide sequence ID" value="NZ_JACHMB010000001.1"/>
</dbReference>
<dbReference type="Gene3D" id="3.30.420.40">
    <property type="match status" value="2"/>
</dbReference>
<accession>A0A7W9LHV6</accession>
<comment type="caution">
    <text evidence="1">The sequence shown here is derived from an EMBL/GenBank/DDBJ whole genome shotgun (WGS) entry which is preliminary data.</text>
</comment>
<proteinExistence type="predicted"/>
<dbReference type="SUPFAM" id="SSF53067">
    <property type="entry name" value="Actin-like ATPase domain"/>
    <property type="match status" value="1"/>
</dbReference>
<sequence>MRLGVDAGWAYVKVAEVSPAGPALIRQLGATTRFEGSPERVVLAVAEGARERTVANAHRAGFRDFTTLSLPRAVLLHLGAEQRIDPGHRVLLCDVGAAWIDLYLCFFGHSVIYVLDSEHRASLDLGAAVDRLQGANVTDRRFDRRDKASEARLRKLLAHVARDKAWGDTRAYGTLTTAQMYELVHQVADLAAQSATLMRDRLGDFGGRPGDVLIPLGGAGTFSLVHEALREALGLDERAMLLLSPDEVVNAAAYGAARVAAGQDGRDRYPLRLSLAAHRFEGADVLGEWLELAAPGRLRLGDEAVYAHEGSGPVLVEDGHRIVVAVGDDPAGGRHLTFDHRISRGEYRLGVRVGHSGHGELLFAPANGKAAPFSLPLGTLPAYTE</sequence>
<dbReference type="Proteomes" id="UP000579153">
    <property type="component" value="Unassembled WGS sequence"/>
</dbReference>
<dbReference type="InterPro" id="IPR043129">
    <property type="entry name" value="ATPase_NBD"/>
</dbReference>
<organism evidence="1 2">
    <name type="scientific">Nonomuraea jabiensis</name>
    <dbReference type="NCBI Taxonomy" id="882448"/>
    <lineage>
        <taxon>Bacteria</taxon>
        <taxon>Bacillati</taxon>
        <taxon>Actinomycetota</taxon>
        <taxon>Actinomycetes</taxon>
        <taxon>Streptosporangiales</taxon>
        <taxon>Streptosporangiaceae</taxon>
        <taxon>Nonomuraea</taxon>
    </lineage>
</organism>
<evidence type="ECO:0000313" key="1">
    <source>
        <dbReference type="EMBL" id="MBB5784390.1"/>
    </source>
</evidence>
<keyword evidence="2" id="KW-1185">Reference proteome</keyword>
<dbReference type="Gene3D" id="3.90.640.10">
    <property type="entry name" value="Actin, Chain A, domain 4"/>
    <property type="match status" value="1"/>
</dbReference>
<dbReference type="AlphaFoldDB" id="A0A7W9LHV6"/>
<protein>
    <submittedName>
        <fullName evidence="1">Uncharacterized protein</fullName>
    </submittedName>
</protein>